<feature type="region of interest" description="Disordered" evidence="8">
    <location>
        <begin position="402"/>
        <end position="459"/>
    </location>
</feature>
<dbReference type="PROSITE" id="PS00108">
    <property type="entry name" value="PROTEIN_KINASE_ST"/>
    <property type="match status" value="1"/>
</dbReference>
<evidence type="ECO:0000256" key="8">
    <source>
        <dbReference type="SAM" id="MobiDB-lite"/>
    </source>
</evidence>
<dbReference type="InterPro" id="IPR000719">
    <property type="entry name" value="Prot_kinase_dom"/>
</dbReference>
<dbReference type="EMBL" id="JAAVJB010000405">
    <property type="protein sequence ID" value="NJP69195.1"/>
    <property type="molecule type" value="Genomic_DNA"/>
</dbReference>
<feature type="compositionally biased region" description="Gly residues" evidence="8">
    <location>
        <begin position="422"/>
        <end position="431"/>
    </location>
</feature>
<evidence type="ECO:0000256" key="2">
    <source>
        <dbReference type="ARBA" id="ARBA00022527"/>
    </source>
</evidence>
<keyword evidence="4 7" id="KW-0547">Nucleotide-binding</keyword>
<evidence type="ECO:0000256" key="4">
    <source>
        <dbReference type="ARBA" id="ARBA00022741"/>
    </source>
</evidence>
<evidence type="ECO:0000313" key="11">
    <source>
        <dbReference type="EMBL" id="NJP69195.1"/>
    </source>
</evidence>
<dbReference type="SMART" id="SM00220">
    <property type="entry name" value="S_TKc"/>
    <property type="match status" value="1"/>
</dbReference>
<feature type="compositionally biased region" description="Acidic residues" evidence="8">
    <location>
        <begin position="432"/>
        <end position="446"/>
    </location>
</feature>
<dbReference type="InterPro" id="IPR011009">
    <property type="entry name" value="Kinase-like_dom_sf"/>
</dbReference>
<keyword evidence="9" id="KW-1133">Transmembrane helix</keyword>
<evidence type="ECO:0000313" key="12">
    <source>
        <dbReference type="Proteomes" id="UP000746503"/>
    </source>
</evidence>
<keyword evidence="3" id="KW-0808">Transferase</keyword>
<dbReference type="EC" id="2.7.11.1" evidence="1"/>
<dbReference type="Gene3D" id="1.10.510.10">
    <property type="entry name" value="Transferase(Phosphotransferase) domain 1"/>
    <property type="match status" value="1"/>
</dbReference>
<keyword evidence="6 7" id="KW-0067">ATP-binding</keyword>
<accession>A0ABX1AVZ4</accession>
<feature type="compositionally biased region" description="Basic and acidic residues" evidence="8">
    <location>
        <begin position="447"/>
        <end position="459"/>
    </location>
</feature>
<dbReference type="Proteomes" id="UP000746503">
    <property type="component" value="Unassembled WGS sequence"/>
</dbReference>
<sequence>MNEHAVEPADYSGRAVGGGRYQLRTLLGTGGMASVNLAYDTVLAREVAVKTMHGELGRDESFRERFKREAQSVARLTHANIVSVFDTGEDTIDDLPVPFIVMEYVDGRPLRGVLDDDIREFGAMPGDKALKVIADVCAALDISHEMGLVHRDIKPGNVMVTKRNVIKVMDFGIARAMQSGVTAMTQTGMVVGTPQYLSPEQALGRGVDARSDLYSVGIMLFELLTGHLPFDADSPLAVAYAHVQEQPPAPSSINASVPPQLDALVARMLRKNPDERFQSAEELREECLRIAGTLTDAVPRITATGPVSRSGDAVANSVFPQYGTNPPGTPPPAGYGPTPQPQGYGYPQHTPPPYVMAPPSAQSAGTGSGGGGNGGKTFLMALAGVVAVALIVGVAFIVVNGSGEDGGNDIADGGSSDTDTGDVGGAGAGDGGDPEDGTEADEDADAETEREPRFKEGDVNKTVDVSVCLEPREYFDQEEHPGSVSMPNFYDKHVASVKECLRAGTDANEEDGVAWNYANDIARDEVIKGQGIVVDQSPKAHEPYNPLEDEIVLTVSTGKEATR</sequence>
<name>A0ABX1AVZ4_9ACTN</name>
<keyword evidence="9" id="KW-0812">Transmembrane</keyword>
<feature type="region of interest" description="Disordered" evidence="8">
    <location>
        <begin position="305"/>
        <end position="370"/>
    </location>
</feature>
<dbReference type="PROSITE" id="PS50011">
    <property type="entry name" value="PROTEIN_KINASE_DOM"/>
    <property type="match status" value="1"/>
</dbReference>
<feature type="binding site" evidence="7">
    <location>
        <position position="50"/>
    </location>
    <ligand>
        <name>ATP</name>
        <dbReference type="ChEBI" id="CHEBI:30616"/>
    </ligand>
</feature>
<gene>
    <name evidence="11" type="ORF">HCJ92_23655</name>
</gene>
<keyword evidence="9" id="KW-0472">Membrane</keyword>
<evidence type="ECO:0000256" key="3">
    <source>
        <dbReference type="ARBA" id="ARBA00022679"/>
    </source>
</evidence>
<dbReference type="CDD" id="cd14014">
    <property type="entry name" value="STKc_PknB_like"/>
    <property type="match status" value="1"/>
</dbReference>
<dbReference type="SUPFAM" id="SSF56112">
    <property type="entry name" value="Protein kinase-like (PK-like)"/>
    <property type="match status" value="1"/>
</dbReference>
<dbReference type="InterPro" id="IPR008271">
    <property type="entry name" value="Ser/Thr_kinase_AS"/>
</dbReference>
<proteinExistence type="predicted"/>
<organism evidence="11 12">
    <name type="scientific">Streptomyces spiramenti</name>
    <dbReference type="NCBI Taxonomy" id="2720606"/>
    <lineage>
        <taxon>Bacteria</taxon>
        <taxon>Bacillati</taxon>
        <taxon>Actinomycetota</taxon>
        <taxon>Actinomycetes</taxon>
        <taxon>Kitasatosporales</taxon>
        <taxon>Streptomycetaceae</taxon>
        <taxon>Streptomyces</taxon>
    </lineage>
</organism>
<keyword evidence="5 11" id="KW-0418">Kinase</keyword>
<dbReference type="PROSITE" id="PS00107">
    <property type="entry name" value="PROTEIN_KINASE_ATP"/>
    <property type="match status" value="1"/>
</dbReference>
<dbReference type="PANTHER" id="PTHR43289:SF6">
    <property type="entry name" value="SERINE_THREONINE-PROTEIN KINASE NEKL-3"/>
    <property type="match status" value="1"/>
</dbReference>
<feature type="compositionally biased region" description="Pro residues" evidence="8">
    <location>
        <begin position="327"/>
        <end position="340"/>
    </location>
</feature>
<dbReference type="PANTHER" id="PTHR43289">
    <property type="entry name" value="MITOGEN-ACTIVATED PROTEIN KINASE KINASE KINASE 20-RELATED"/>
    <property type="match status" value="1"/>
</dbReference>
<evidence type="ECO:0000256" key="9">
    <source>
        <dbReference type="SAM" id="Phobius"/>
    </source>
</evidence>
<keyword evidence="12" id="KW-1185">Reference proteome</keyword>
<dbReference type="RefSeq" id="WP_167935656.1">
    <property type="nucleotide sequence ID" value="NZ_JAAVJB010000405.1"/>
</dbReference>
<dbReference type="InterPro" id="IPR017441">
    <property type="entry name" value="Protein_kinase_ATP_BS"/>
</dbReference>
<reference evidence="11 12" key="1">
    <citation type="submission" date="2020-03" db="EMBL/GenBank/DDBJ databases">
        <title>Draft genome of Streptomyces sp. ventii, isolated from the Axial Seamount in the Pacific Ocean, and resequencing of the two type strains Streptomyces lonarensis strain NCL 716 and Streptomyces bohaiensis strain 11A07.</title>
        <authorList>
            <person name="Loughran R.M."/>
            <person name="Pfannmuller K.M."/>
            <person name="Wasson B.J."/>
            <person name="Deadmond M.C."/>
            <person name="Paddock B.E."/>
            <person name="Koyack M.J."/>
            <person name="Gallegos D.A."/>
            <person name="Mitchell E.A."/>
            <person name="Ushijima B."/>
            <person name="Saw J.H."/>
            <person name="Mcphail K.L."/>
            <person name="Videau P."/>
        </authorList>
    </citation>
    <scope>NUCLEOTIDE SEQUENCE [LARGE SCALE GENOMIC DNA]</scope>
    <source>
        <strain evidence="12">5675061</strain>
    </source>
</reference>
<evidence type="ECO:0000256" key="7">
    <source>
        <dbReference type="PROSITE-ProRule" id="PRU10141"/>
    </source>
</evidence>
<protein>
    <recommendedName>
        <fullName evidence="1">non-specific serine/threonine protein kinase</fullName>
        <ecNumber evidence="1">2.7.11.1</ecNumber>
    </recommendedName>
</protein>
<keyword evidence="2 11" id="KW-0723">Serine/threonine-protein kinase</keyword>
<feature type="transmembrane region" description="Helical" evidence="9">
    <location>
        <begin position="378"/>
        <end position="399"/>
    </location>
</feature>
<comment type="caution">
    <text evidence="11">The sequence shown here is derived from an EMBL/GenBank/DDBJ whole genome shotgun (WGS) entry which is preliminary data.</text>
</comment>
<dbReference type="Gene3D" id="3.30.200.20">
    <property type="entry name" value="Phosphorylase Kinase, domain 1"/>
    <property type="match status" value="1"/>
</dbReference>
<evidence type="ECO:0000259" key="10">
    <source>
        <dbReference type="PROSITE" id="PS50011"/>
    </source>
</evidence>
<dbReference type="Pfam" id="PF00069">
    <property type="entry name" value="Pkinase"/>
    <property type="match status" value="1"/>
</dbReference>
<evidence type="ECO:0000256" key="5">
    <source>
        <dbReference type="ARBA" id="ARBA00022777"/>
    </source>
</evidence>
<feature type="domain" description="Protein kinase" evidence="10">
    <location>
        <begin position="21"/>
        <end position="288"/>
    </location>
</feature>
<evidence type="ECO:0000256" key="1">
    <source>
        <dbReference type="ARBA" id="ARBA00012513"/>
    </source>
</evidence>
<dbReference type="GO" id="GO:0004674">
    <property type="term" value="F:protein serine/threonine kinase activity"/>
    <property type="evidence" value="ECO:0007669"/>
    <property type="project" value="UniProtKB-KW"/>
</dbReference>
<evidence type="ECO:0000256" key="6">
    <source>
        <dbReference type="ARBA" id="ARBA00022840"/>
    </source>
</evidence>